<gene>
    <name evidence="2" type="ORF">PBY51_009253</name>
</gene>
<accession>A0AAN7XX32</accession>
<dbReference type="AlphaFoldDB" id="A0AAN7XX32"/>
<reference evidence="2 3" key="2">
    <citation type="journal article" date="2023" name="Mol. Biol. Evol.">
        <title>Genomics of Secondarily Temperate Adaptation in the Only Non-Antarctic Icefish.</title>
        <authorList>
            <person name="Rivera-Colon A.G."/>
            <person name="Rayamajhi N."/>
            <person name="Minhas B.F."/>
            <person name="Madrigal G."/>
            <person name="Bilyk K.T."/>
            <person name="Yoon V."/>
            <person name="Hune M."/>
            <person name="Gregory S."/>
            <person name="Cheng C.H.C."/>
            <person name="Catchen J.M."/>
        </authorList>
    </citation>
    <scope>NUCLEOTIDE SEQUENCE [LARGE SCALE GENOMIC DNA]</scope>
    <source>
        <strain evidence="2">JMC-PN-2008</strain>
    </source>
</reference>
<evidence type="ECO:0000313" key="3">
    <source>
        <dbReference type="Proteomes" id="UP001346869"/>
    </source>
</evidence>
<dbReference type="EMBL" id="JAUZQC010000007">
    <property type="protein sequence ID" value="KAK5868219.1"/>
    <property type="molecule type" value="Genomic_DNA"/>
</dbReference>
<keyword evidence="3" id="KW-1185">Reference proteome</keyword>
<comment type="caution">
    <text evidence="2">The sequence shown here is derived from an EMBL/GenBank/DDBJ whole genome shotgun (WGS) entry which is preliminary data.</text>
</comment>
<protein>
    <submittedName>
        <fullName evidence="2">Uncharacterized protein</fullName>
    </submittedName>
</protein>
<dbReference type="Proteomes" id="UP001346869">
    <property type="component" value="Unassembled WGS sequence"/>
</dbReference>
<feature type="region of interest" description="Disordered" evidence="1">
    <location>
        <begin position="1"/>
        <end position="26"/>
    </location>
</feature>
<feature type="compositionally biased region" description="Polar residues" evidence="1">
    <location>
        <begin position="11"/>
        <end position="26"/>
    </location>
</feature>
<evidence type="ECO:0000256" key="1">
    <source>
        <dbReference type="SAM" id="MobiDB-lite"/>
    </source>
</evidence>
<reference evidence="2 3" key="1">
    <citation type="journal article" date="2023" name="Genes (Basel)">
        <title>Chromosome-Level Genome Assembly and Circadian Gene Repertoire of the Patagonia Blennie Eleginops maclovinus-The Closest Ancestral Proxy of Antarctic Cryonotothenioids.</title>
        <authorList>
            <person name="Cheng C.C."/>
            <person name="Rivera-Colon A.G."/>
            <person name="Minhas B.F."/>
            <person name="Wilson L."/>
            <person name="Rayamajhi N."/>
            <person name="Vargas-Chacoff L."/>
            <person name="Catchen J.M."/>
        </authorList>
    </citation>
    <scope>NUCLEOTIDE SEQUENCE [LARGE SCALE GENOMIC DNA]</scope>
    <source>
        <strain evidence="2">JMC-PN-2008</strain>
    </source>
</reference>
<proteinExistence type="predicted"/>
<name>A0AAN7XX32_ELEMC</name>
<sequence length="78" mass="8515">MGVVSRLFGTSGRSQRLSSDGPQTPSSKLVLCHRINQLVTCLDDLDPESELWRSGGASVQCLPRLWQADAGELFQVVN</sequence>
<organism evidence="2 3">
    <name type="scientific">Eleginops maclovinus</name>
    <name type="common">Patagonian blennie</name>
    <name type="synonym">Eleginus maclovinus</name>
    <dbReference type="NCBI Taxonomy" id="56733"/>
    <lineage>
        <taxon>Eukaryota</taxon>
        <taxon>Metazoa</taxon>
        <taxon>Chordata</taxon>
        <taxon>Craniata</taxon>
        <taxon>Vertebrata</taxon>
        <taxon>Euteleostomi</taxon>
        <taxon>Actinopterygii</taxon>
        <taxon>Neopterygii</taxon>
        <taxon>Teleostei</taxon>
        <taxon>Neoteleostei</taxon>
        <taxon>Acanthomorphata</taxon>
        <taxon>Eupercaria</taxon>
        <taxon>Perciformes</taxon>
        <taxon>Notothenioidei</taxon>
        <taxon>Eleginopidae</taxon>
        <taxon>Eleginops</taxon>
    </lineage>
</organism>
<evidence type="ECO:0000313" key="2">
    <source>
        <dbReference type="EMBL" id="KAK5868219.1"/>
    </source>
</evidence>